<evidence type="ECO:0000256" key="2">
    <source>
        <dbReference type="ARBA" id="ARBA00004123"/>
    </source>
</evidence>
<evidence type="ECO:0000256" key="3">
    <source>
        <dbReference type="ARBA" id="ARBA00004906"/>
    </source>
</evidence>
<feature type="domain" description="UBZ4-type" evidence="22">
    <location>
        <begin position="189"/>
        <end position="216"/>
    </location>
</feature>
<dbReference type="GeneID" id="117230880"/>
<evidence type="ECO:0000256" key="18">
    <source>
        <dbReference type="PROSITE-ProRule" id="PRU01256"/>
    </source>
</evidence>
<dbReference type="Proteomes" id="UP000504631">
    <property type="component" value="Unplaced"/>
</dbReference>
<dbReference type="PROSITE" id="PS51908">
    <property type="entry name" value="ZF_UBZ4"/>
    <property type="match status" value="1"/>
</dbReference>
<evidence type="ECO:0000259" key="22">
    <source>
        <dbReference type="PROSITE" id="PS51908"/>
    </source>
</evidence>
<keyword evidence="14" id="KW-0539">Nucleus</keyword>
<evidence type="ECO:0000256" key="17">
    <source>
        <dbReference type="PROSITE-ProRule" id="PRU00175"/>
    </source>
</evidence>
<evidence type="ECO:0000256" key="14">
    <source>
        <dbReference type="ARBA" id="ARBA00023242"/>
    </source>
</evidence>
<dbReference type="SMART" id="SM00734">
    <property type="entry name" value="ZnF_Rad18"/>
    <property type="match status" value="1"/>
</dbReference>
<keyword evidence="11" id="KW-0862">Zinc</keyword>
<feature type="region of interest" description="Disordered" evidence="19">
    <location>
        <begin position="482"/>
        <end position="554"/>
    </location>
</feature>
<dbReference type="Pfam" id="PF13923">
    <property type="entry name" value="zf-C3HC4_2"/>
    <property type="match status" value="1"/>
</dbReference>
<protein>
    <recommendedName>
        <fullName evidence="5">RING-type E3 ubiquitin transferase</fullName>
        <ecNumber evidence="5">2.3.2.27</ecNumber>
    </recommendedName>
    <alternativeName>
        <fullName evidence="15 16">RING-type E3 ubiquitin transferase RAD18</fullName>
    </alternativeName>
</protein>
<comment type="subcellular location">
    <subcellularLocation>
        <location evidence="2">Nucleus</location>
    </subcellularLocation>
</comment>
<reference evidence="24" key="1">
    <citation type="submission" date="2025-08" db="UniProtKB">
        <authorList>
            <consortium name="RefSeq"/>
        </authorList>
    </citation>
    <scope>IDENTIFICATION</scope>
    <source>
        <tissue evidence="24">Muscle</tissue>
    </source>
</reference>
<keyword evidence="8 18" id="KW-0227">DNA damage</keyword>
<dbReference type="SUPFAM" id="SSF57850">
    <property type="entry name" value="RING/U-box"/>
    <property type="match status" value="1"/>
</dbReference>
<dbReference type="PROSITE" id="PS50089">
    <property type="entry name" value="ZF_RING_2"/>
    <property type="match status" value="1"/>
</dbReference>
<evidence type="ECO:0000256" key="5">
    <source>
        <dbReference type="ARBA" id="ARBA00012483"/>
    </source>
</evidence>
<keyword evidence="6" id="KW-0808">Transferase</keyword>
<dbReference type="InterPro" id="IPR013083">
    <property type="entry name" value="Znf_RING/FYVE/PHD"/>
</dbReference>
<dbReference type="GO" id="GO:0005634">
    <property type="term" value="C:nucleus"/>
    <property type="evidence" value="ECO:0007669"/>
    <property type="project" value="UniProtKB-SubCell"/>
</dbReference>
<dbReference type="GO" id="GO:0006513">
    <property type="term" value="P:protein monoubiquitination"/>
    <property type="evidence" value="ECO:0007669"/>
    <property type="project" value="InterPro"/>
</dbReference>
<evidence type="ECO:0000259" key="20">
    <source>
        <dbReference type="PROSITE" id="PS50089"/>
    </source>
</evidence>
<keyword evidence="10" id="KW-0833">Ubl conjugation pathway</keyword>
<evidence type="ECO:0000256" key="15">
    <source>
        <dbReference type="ARBA" id="ARBA00031783"/>
    </source>
</evidence>
<dbReference type="EC" id="2.3.2.27" evidence="5"/>
<evidence type="ECO:0000256" key="1">
    <source>
        <dbReference type="ARBA" id="ARBA00000900"/>
    </source>
</evidence>
<proteinExistence type="inferred from homology"/>
<evidence type="ECO:0000256" key="8">
    <source>
        <dbReference type="ARBA" id="ARBA00022763"/>
    </source>
</evidence>
<keyword evidence="12" id="KW-0238">DNA-binding</keyword>
<organism evidence="23 24">
    <name type="scientific">Bombus vosnesenskii</name>
    <dbReference type="NCBI Taxonomy" id="207650"/>
    <lineage>
        <taxon>Eukaryota</taxon>
        <taxon>Metazoa</taxon>
        <taxon>Ecdysozoa</taxon>
        <taxon>Arthropoda</taxon>
        <taxon>Hexapoda</taxon>
        <taxon>Insecta</taxon>
        <taxon>Pterygota</taxon>
        <taxon>Neoptera</taxon>
        <taxon>Endopterygota</taxon>
        <taxon>Hymenoptera</taxon>
        <taxon>Apocrita</taxon>
        <taxon>Aculeata</taxon>
        <taxon>Apoidea</taxon>
        <taxon>Anthophila</taxon>
        <taxon>Apidae</taxon>
        <taxon>Bombus</taxon>
        <taxon>Pyrobombus</taxon>
    </lineage>
</organism>
<comment type="similarity">
    <text evidence="4">Belongs to the RAD18 family.</text>
</comment>
<accession>A0A6J3JX48</accession>
<dbReference type="InterPro" id="IPR017907">
    <property type="entry name" value="Znf_RING_CS"/>
</dbReference>
<feature type="region of interest" description="Disordered" evidence="19">
    <location>
        <begin position="348"/>
        <end position="374"/>
    </location>
</feature>
<comment type="catalytic activity">
    <reaction evidence="1">
        <text>S-ubiquitinyl-[E2 ubiquitin-conjugating enzyme]-L-cysteine + [acceptor protein]-L-lysine = [E2 ubiquitin-conjugating enzyme]-L-cysteine + N(6)-ubiquitinyl-[acceptor protein]-L-lysine.</text>
        <dbReference type="EC" id="2.3.2.27"/>
    </reaction>
</comment>
<dbReference type="GO" id="GO:0003697">
    <property type="term" value="F:single-stranded DNA binding"/>
    <property type="evidence" value="ECO:0007669"/>
    <property type="project" value="InterPro"/>
</dbReference>
<dbReference type="InterPro" id="IPR001841">
    <property type="entry name" value="Znf_RING"/>
</dbReference>
<evidence type="ECO:0000256" key="19">
    <source>
        <dbReference type="SAM" id="MobiDB-lite"/>
    </source>
</evidence>
<evidence type="ECO:0000256" key="13">
    <source>
        <dbReference type="ARBA" id="ARBA00023204"/>
    </source>
</evidence>
<evidence type="ECO:0000313" key="24">
    <source>
        <dbReference type="RefSeq" id="XP_033344665.1"/>
    </source>
</evidence>
<evidence type="ECO:0000259" key="21">
    <source>
        <dbReference type="PROSITE" id="PS50800"/>
    </source>
</evidence>
<dbReference type="PROSITE" id="PS00518">
    <property type="entry name" value="ZF_RING_1"/>
    <property type="match status" value="1"/>
</dbReference>
<dbReference type="GO" id="GO:0008270">
    <property type="term" value="F:zinc ion binding"/>
    <property type="evidence" value="ECO:0007669"/>
    <property type="project" value="UniProtKB-KW"/>
</dbReference>
<sequence>MQTYMMWPQEYIGLKHIENLLICGICYEFMDTSVMTSCSHNYCSLCIRKYLHYKTQCPACFAETFEKDLRKNKVLDEIIAHFLQIKDQLKRSLQIQIQFTKFNEANDVSNSPKSLLQNKSAYINGQENKVVYTKIINNIPTSQSNTSPSIHVQKDLSSPSTSGIPRIPLMFTPKSNKRPIITNTEETKIVICPVCKVTISELKINRHLDDCLKRESVEEKPQIIESKRKPLPKLVFSLMKDAVLKKKAKEFGLSSQGDRKALETRLQRYIVLYNAECDKLNPRSVTELVKQCEDEENLEKKVNKTFFLNKLQVTKNTEENAIEDERRKYLETHKNSFDSLINKIKSIQSSQKPSARRSLLMTSTERDEDVSPKRQMMSENLDDSMIHTEQIDLKLSNSAAYLPDSDSDTSCPLQMYSSIDPNKFLNIELSSNNNVSSNKSENDQTNDDQEASIFNYSSMKINEAEKSYSSDAFSDTSIHDKATQSEMNDSSYKNTLESNLKNSPNTSKYKKLLQRRKTSFLKNEVEQTESVTTSMKRLDSDSISDQKEEGDERSKSILQDIACDLSSNDSIDSKFNHGKLRSTSLGFIDSKVMSPSNLEKENISSSPECSKNCTSRKRTRDLIQTDNNLMSNNMKKVKKSSLRSTIEAKELNNEESSCALNDEKMEYALNKSRLRKRLLNVTENTNVVRKSARAKLKKNES</sequence>
<comment type="pathway">
    <text evidence="3">Protein modification; protein ubiquitination.</text>
</comment>
<feature type="compositionally biased region" description="Basic and acidic residues" evidence="19">
    <location>
        <begin position="536"/>
        <end position="554"/>
    </location>
</feature>
<dbReference type="RefSeq" id="XP_033344665.1">
    <property type="nucleotide sequence ID" value="XM_033488774.1"/>
</dbReference>
<feature type="domain" description="SAP" evidence="21">
    <location>
        <begin position="236"/>
        <end position="270"/>
    </location>
</feature>
<dbReference type="Gene3D" id="3.30.40.10">
    <property type="entry name" value="Zinc/RING finger domain, C3HC4 (zinc finger)"/>
    <property type="match status" value="1"/>
</dbReference>
<evidence type="ECO:0000256" key="6">
    <source>
        <dbReference type="ARBA" id="ARBA00022679"/>
    </source>
</evidence>
<evidence type="ECO:0000313" key="23">
    <source>
        <dbReference type="Proteomes" id="UP000504631"/>
    </source>
</evidence>
<feature type="compositionally biased region" description="Basic residues" evidence="19">
    <location>
        <begin position="508"/>
        <end position="519"/>
    </location>
</feature>
<name>A0A6J3JX48_9HYME</name>
<evidence type="ECO:0000256" key="10">
    <source>
        <dbReference type="ARBA" id="ARBA00022786"/>
    </source>
</evidence>
<evidence type="ECO:0000256" key="9">
    <source>
        <dbReference type="ARBA" id="ARBA00022771"/>
    </source>
</evidence>
<dbReference type="InterPro" id="IPR003034">
    <property type="entry name" value="SAP_dom"/>
</dbReference>
<dbReference type="KEGG" id="bvk:117230880"/>
<dbReference type="PANTHER" id="PTHR14134">
    <property type="entry name" value="E3 UBIQUITIN-PROTEIN LIGASE RAD18"/>
    <property type="match status" value="1"/>
</dbReference>
<keyword evidence="13 18" id="KW-0234">DNA repair</keyword>
<dbReference type="GO" id="GO:0006301">
    <property type="term" value="P:DNA damage tolerance"/>
    <property type="evidence" value="ECO:0007669"/>
    <property type="project" value="InterPro"/>
</dbReference>
<dbReference type="Gene3D" id="3.30.160.60">
    <property type="entry name" value="Classic Zinc Finger"/>
    <property type="match status" value="1"/>
</dbReference>
<feature type="compositionally biased region" description="Polar residues" evidence="19">
    <location>
        <begin position="484"/>
        <end position="507"/>
    </location>
</feature>
<keyword evidence="9 17" id="KW-0863">Zinc-finger</keyword>
<dbReference type="UniPathway" id="UPA00143"/>
<dbReference type="GO" id="GO:0006281">
    <property type="term" value="P:DNA repair"/>
    <property type="evidence" value="ECO:0007669"/>
    <property type="project" value="UniProtKB-KW"/>
</dbReference>
<dbReference type="InterPro" id="IPR006642">
    <property type="entry name" value="Rad18_UBZ4"/>
</dbReference>
<keyword evidence="23" id="KW-1185">Reference proteome</keyword>
<evidence type="ECO:0000256" key="4">
    <source>
        <dbReference type="ARBA" id="ARBA00009506"/>
    </source>
</evidence>
<feature type="domain" description="RING-type" evidence="20">
    <location>
        <begin position="23"/>
        <end position="60"/>
    </location>
</feature>
<evidence type="ECO:0000256" key="7">
    <source>
        <dbReference type="ARBA" id="ARBA00022723"/>
    </source>
</evidence>
<dbReference type="CDD" id="cd16529">
    <property type="entry name" value="RING-HC_RAD18"/>
    <property type="match status" value="1"/>
</dbReference>
<evidence type="ECO:0000256" key="12">
    <source>
        <dbReference type="ARBA" id="ARBA00023125"/>
    </source>
</evidence>
<dbReference type="GO" id="GO:0061630">
    <property type="term" value="F:ubiquitin protein ligase activity"/>
    <property type="evidence" value="ECO:0007669"/>
    <property type="project" value="UniProtKB-EC"/>
</dbReference>
<dbReference type="GO" id="GO:0097505">
    <property type="term" value="C:Rad6-Rad18 complex"/>
    <property type="evidence" value="ECO:0007669"/>
    <property type="project" value="TreeGrafter"/>
</dbReference>
<dbReference type="PROSITE" id="PS50800">
    <property type="entry name" value="SAP"/>
    <property type="match status" value="1"/>
</dbReference>
<dbReference type="PANTHER" id="PTHR14134:SF2">
    <property type="entry name" value="E3 UBIQUITIN-PROTEIN LIGASE RAD18"/>
    <property type="match status" value="1"/>
</dbReference>
<dbReference type="SMART" id="SM00184">
    <property type="entry name" value="RING"/>
    <property type="match status" value="1"/>
</dbReference>
<dbReference type="FunFam" id="3.30.40.10:FF:000172">
    <property type="entry name" value="E3 ubiquitin-protein ligase RAD18"/>
    <property type="match status" value="1"/>
</dbReference>
<gene>
    <name evidence="24" type="primary">LOC117230880</name>
</gene>
<keyword evidence="7" id="KW-0479">Metal-binding</keyword>
<dbReference type="SMART" id="SM00513">
    <property type="entry name" value="SAP"/>
    <property type="match status" value="1"/>
</dbReference>
<dbReference type="InterPro" id="IPR039577">
    <property type="entry name" value="Rad18"/>
</dbReference>
<dbReference type="Pfam" id="PF02037">
    <property type="entry name" value="SAP"/>
    <property type="match status" value="1"/>
</dbReference>
<dbReference type="AlphaFoldDB" id="A0A6J3JX48"/>
<evidence type="ECO:0000256" key="11">
    <source>
        <dbReference type="ARBA" id="ARBA00022833"/>
    </source>
</evidence>
<evidence type="ECO:0000256" key="16">
    <source>
        <dbReference type="ARBA" id="ARBA00082369"/>
    </source>
</evidence>